<dbReference type="Pfam" id="PF01547">
    <property type="entry name" value="SBP_bac_1"/>
    <property type="match status" value="1"/>
</dbReference>
<dbReference type="PROSITE" id="PS51257">
    <property type="entry name" value="PROKAR_LIPOPROTEIN"/>
    <property type="match status" value="1"/>
</dbReference>
<accession>A0ABZ2M0W2</accession>
<dbReference type="RefSeq" id="WP_394824622.1">
    <property type="nucleotide sequence ID" value="NZ_CP089984.1"/>
</dbReference>
<dbReference type="InterPro" id="IPR006059">
    <property type="entry name" value="SBP"/>
</dbReference>
<dbReference type="PANTHER" id="PTHR43649">
    <property type="entry name" value="ARABINOSE-BINDING PROTEIN-RELATED"/>
    <property type="match status" value="1"/>
</dbReference>
<dbReference type="InterPro" id="IPR050490">
    <property type="entry name" value="Bact_solute-bd_prot1"/>
</dbReference>
<comment type="similarity">
    <text evidence="2">Belongs to the bacterial solute-binding protein 1 family.</text>
</comment>
<sequence length="458" mass="49603">MNTRTSGWMALASIVVLTGCTGCNRPQGGGGAGQEKGAGGESGTITLTVNALPPPTEAFERQVFLDDVKAFEAQNPNIKIDAHEGKMDPRTFTTKLAGGQLEDVFYVYFTDPPNLIAKKQVAEITPYLDTIPAAKHLRPELLEVFSGLGGKVYGLPWKNYSMGLLYNRTLFAKAGLDPNVPPKTWADVRTCAKKIAALGDGIVGYGDYSKSNTGGWHFTAEIYSLGGEIAVKDGETWRAAFNDERGKQVLQQLKDMRWTDNSMGARQFLEWADLLQMMAAGKLGMYIATSDNVPVLVSQFKGNYDEYGLGPIPGGKATLAGGEGFMFNAKASPEKIKAGLKWLAFKYDNPDRLGEQYQREAEAKQPVGLPEPAIWTGEPRQKLENALREHGNLPAQNYAPFRAATGGVPLKLEPPLAQRIYAVLDTAMAKVLTDPNADIGALLEGAEKQANTILATVK</sequence>
<keyword evidence="4" id="KW-1185">Reference proteome</keyword>
<reference evidence="3 4" key="1">
    <citation type="submission" date="2021-12" db="EMBL/GenBank/DDBJ databases">
        <title>Discovery of the Pendulisporaceae a myxobacterial family with distinct sporulation behavior and unique specialized metabolism.</title>
        <authorList>
            <person name="Garcia R."/>
            <person name="Popoff A."/>
            <person name="Bader C.D."/>
            <person name="Loehr J."/>
            <person name="Walesch S."/>
            <person name="Walt C."/>
            <person name="Boldt J."/>
            <person name="Bunk B."/>
            <person name="Haeckl F.J.F.P.J."/>
            <person name="Gunesch A.P."/>
            <person name="Birkelbach J."/>
            <person name="Nuebel U."/>
            <person name="Pietschmann T."/>
            <person name="Bach T."/>
            <person name="Mueller R."/>
        </authorList>
    </citation>
    <scope>NUCLEOTIDE SEQUENCE [LARGE SCALE GENOMIC DNA]</scope>
    <source>
        <strain evidence="3 4">MSr11954</strain>
    </source>
</reference>
<dbReference type="SUPFAM" id="SSF53850">
    <property type="entry name" value="Periplasmic binding protein-like II"/>
    <property type="match status" value="1"/>
</dbReference>
<evidence type="ECO:0000313" key="4">
    <source>
        <dbReference type="Proteomes" id="UP001370348"/>
    </source>
</evidence>
<name>A0ABZ2M0W2_9BACT</name>
<comment type="subcellular location">
    <subcellularLocation>
        <location evidence="1">Periplasm</location>
    </subcellularLocation>
</comment>
<dbReference type="Gene3D" id="3.40.190.10">
    <property type="entry name" value="Periplasmic binding protein-like II"/>
    <property type="match status" value="1"/>
</dbReference>
<organism evidence="3 4">
    <name type="scientific">Pendulispora albinea</name>
    <dbReference type="NCBI Taxonomy" id="2741071"/>
    <lineage>
        <taxon>Bacteria</taxon>
        <taxon>Pseudomonadati</taxon>
        <taxon>Myxococcota</taxon>
        <taxon>Myxococcia</taxon>
        <taxon>Myxococcales</taxon>
        <taxon>Sorangiineae</taxon>
        <taxon>Pendulisporaceae</taxon>
        <taxon>Pendulispora</taxon>
    </lineage>
</organism>
<dbReference type="EMBL" id="CP089984">
    <property type="protein sequence ID" value="WXB15000.1"/>
    <property type="molecule type" value="Genomic_DNA"/>
</dbReference>
<gene>
    <name evidence="3" type="ORF">LZC94_45175</name>
</gene>
<dbReference type="Proteomes" id="UP001370348">
    <property type="component" value="Chromosome"/>
</dbReference>
<evidence type="ECO:0000256" key="2">
    <source>
        <dbReference type="ARBA" id="ARBA00008520"/>
    </source>
</evidence>
<dbReference type="PANTHER" id="PTHR43649:SF16">
    <property type="entry name" value="SUGAR-BINDING LIPOPROTEIN"/>
    <property type="match status" value="1"/>
</dbReference>
<evidence type="ECO:0000256" key="1">
    <source>
        <dbReference type="ARBA" id="ARBA00004418"/>
    </source>
</evidence>
<protein>
    <submittedName>
        <fullName evidence="3">Extracellular solute-binding protein</fullName>
    </submittedName>
</protein>
<evidence type="ECO:0000313" key="3">
    <source>
        <dbReference type="EMBL" id="WXB15000.1"/>
    </source>
</evidence>
<proteinExistence type="inferred from homology"/>